<feature type="transmembrane region" description="Helical" evidence="1">
    <location>
        <begin position="150"/>
        <end position="178"/>
    </location>
</feature>
<feature type="transmembrane region" description="Helical" evidence="1">
    <location>
        <begin position="228"/>
        <end position="250"/>
    </location>
</feature>
<dbReference type="RefSeq" id="WP_109732907.1">
    <property type="nucleotide sequence ID" value="NZ_BAAACK010000015.1"/>
</dbReference>
<dbReference type="OrthoDB" id="1650893at2"/>
<dbReference type="InterPro" id="IPR021359">
    <property type="entry name" value="DUF2812"/>
</dbReference>
<accession>A0A2Y9C677</accession>
<organism evidence="2 3">
    <name type="scientific">Faecalicatena orotica</name>
    <dbReference type="NCBI Taxonomy" id="1544"/>
    <lineage>
        <taxon>Bacteria</taxon>
        <taxon>Bacillati</taxon>
        <taxon>Bacillota</taxon>
        <taxon>Clostridia</taxon>
        <taxon>Lachnospirales</taxon>
        <taxon>Lachnospiraceae</taxon>
        <taxon>Faecalicatena</taxon>
    </lineage>
</organism>
<name>A0A2Y9C677_9FIRM</name>
<keyword evidence="3" id="KW-1185">Reference proteome</keyword>
<reference evidence="2 3" key="1">
    <citation type="submission" date="2018-05" db="EMBL/GenBank/DDBJ databases">
        <title>The Hungate 1000. A catalogue of reference genomes from the rumen microbiome.</title>
        <authorList>
            <person name="Kelly W."/>
        </authorList>
    </citation>
    <scope>NUCLEOTIDE SEQUENCE [LARGE SCALE GENOMIC DNA]</scope>
    <source>
        <strain evidence="2 3">NLAE-zl-C242</strain>
    </source>
</reference>
<evidence type="ECO:0000313" key="3">
    <source>
        <dbReference type="Proteomes" id="UP000245845"/>
    </source>
</evidence>
<dbReference type="AlphaFoldDB" id="A0A2Y9C677"/>
<comment type="caution">
    <text evidence="2">The sequence shown here is derived from an EMBL/GenBank/DDBJ whole genome shotgun (WGS) entry which is preliminary data.</text>
</comment>
<feature type="transmembrane region" description="Helical" evidence="1">
    <location>
        <begin position="205"/>
        <end position="222"/>
    </location>
</feature>
<dbReference type="Proteomes" id="UP000245845">
    <property type="component" value="Unassembled WGS sequence"/>
</dbReference>
<dbReference type="Pfam" id="PF11193">
    <property type="entry name" value="DUF2812"/>
    <property type="match status" value="1"/>
</dbReference>
<keyword evidence="1" id="KW-1133">Transmembrane helix</keyword>
<sequence length="431" mass="50226">MRNRKRVLKGFHYWECDSFGDYLHNMSAEGWHFVEWKLGLIFERGESRDYYYDVEAFPKGSEMDTRPEPDTEEYAEYCEAAGWKFIDSKQRFCVFRREQEDALPIVTQEERLQNIKKAGWRKWVSDSIGMLFITILIWLEFLTINFERWIFFDLMLFLILAVTVGSITKILECFVMILEGHKKKAEIAVGNIPYYGGKFQAAARFFRNYMWVFVITIASVIACIQKYYYLAVIVLVFVSIIFLITAVIAVRRPSRADNWIFQIGGVLGLLMVIIPVIVFIAITAGDQQINNLSMQEIPLLQSDYKEITGKIDLTDEGHFQGVLGSMSYFLVRYDETTNSVGDSSDSLWYYVYESSHSWILNKIWKQHLDKTDGARDCTQEWRAEAAVCSGSRGSIYTVLYQEKLLYLYSNDPLDEEQIDIIRMKLKLGEIM</sequence>
<dbReference type="EMBL" id="QGDL01000014">
    <property type="protein sequence ID" value="PWJ23377.1"/>
    <property type="molecule type" value="Genomic_DNA"/>
</dbReference>
<keyword evidence="1" id="KW-0472">Membrane</keyword>
<evidence type="ECO:0000256" key="1">
    <source>
        <dbReference type="SAM" id="Phobius"/>
    </source>
</evidence>
<keyword evidence="1" id="KW-0812">Transmembrane</keyword>
<proteinExistence type="predicted"/>
<gene>
    <name evidence="2" type="ORF">A8806_1141</name>
</gene>
<evidence type="ECO:0000313" key="2">
    <source>
        <dbReference type="EMBL" id="PWJ23377.1"/>
    </source>
</evidence>
<protein>
    <submittedName>
        <fullName evidence="2">Uncharacterized protein DUF2812</fullName>
    </submittedName>
</protein>
<feature type="transmembrane region" description="Helical" evidence="1">
    <location>
        <begin position="259"/>
        <end position="282"/>
    </location>
</feature>
<feature type="transmembrane region" description="Helical" evidence="1">
    <location>
        <begin position="123"/>
        <end position="144"/>
    </location>
</feature>